<dbReference type="InterPro" id="IPR011004">
    <property type="entry name" value="Trimer_LpxA-like_sf"/>
</dbReference>
<evidence type="ECO:0000313" key="1">
    <source>
        <dbReference type="EMBL" id="SHM73338.1"/>
    </source>
</evidence>
<sequence length="207" mass="22231">MILEHRGARPVVHPTAYVAPTAVLAGDVEVGPECRILFGAVVTADGGPVRLADHVVVMENAVLRGTARNPLRIGAYSLVGPHASVSGAEIETETFLATGCSVFNGARIGAGSEVRINGCVHLRTVLPPGSTVPIGWVAVGDPARILPPDRHEEIWAVQRELDFPGYVFGVDRDAPDAMRRMIGRYSRALGEHRTDRAPEDWDDRAES</sequence>
<dbReference type="EMBL" id="FRCS01000001">
    <property type="protein sequence ID" value="SHM73338.1"/>
    <property type="molecule type" value="Genomic_DNA"/>
</dbReference>
<dbReference type="AlphaFoldDB" id="A0A1M7L6F7"/>
<dbReference type="STRING" id="134849.SAMN05443668_1011367"/>
<dbReference type="OrthoDB" id="9803036at2"/>
<gene>
    <name evidence="1" type="ORF">SAMN05443668_1011367</name>
</gene>
<dbReference type="GO" id="GO:0016740">
    <property type="term" value="F:transferase activity"/>
    <property type="evidence" value="ECO:0007669"/>
    <property type="project" value="UniProtKB-KW"/>
</dbReference>
<dbReference type="RefSeq" id="WP_073252476.1">
    <property type="nucleotide sequence ID" value="NZ_FRCS01000001.1"/>
</dbReference>
<evidence type="ECO:0000313" key="2">
    <source>
        <dbReference type="Proteomes" id="UP000184440"/>
    </source>
</evidence>
<dbReference type="InterPro" id="IPR050484">
    <property type="entry name" value="Transf_Hexapept/Carb_Anhydrase"/>
</dbReference>
<dbReference type="PANTHER" id="PTHR13061">
    <property type="entry name" value="DYNACTIN SUBUNIT P25"/>
    <property type="match status" value="1"/>
</dbReference>
<reference evidence="1 2" key="1">
    <citation type="submission" date="2016-11" db="EMBL/GenBank/DDBJ databases">
        <authorList>
            <person name="Jaros S."/>
            <person name="Januszkiewicz K."/>
            <person name="Wedrychowicz H."/>
        </authorList>
    </citation>
    <scope>NUCLEOTIDE SEQUENCE [LARGE SCALE GENOMIC DNA]</scope>
    <source>
        <strain evidence="1 2">DSM 46144</strain>
    </source>
</reference>
<dbReference type="SUPFAM" id="SSF51161">
    <property type="entry name" value="Trimeric LpxA-like enzymes"/>
    <property type="match status" value="1"/>
</dbReference>
<accession>A0A1M7L6F7</accession>
<dbReference type="Proteomes" id="UP000184440">
    <property type="component" value="Unassembled WGS sequence"/>
</dbReference>
<dbReference type="PANTHER" id="PTHR13061:SF29">
    <property type="entry name" value="GAMMA CARBONIC ANHYDRASE-LIKE 1, MITOCHONDRIAL-RELATED"/>
    <property type="match status" value="1"/>
</dbReference>
<protein>
    <submittedName>
        <fullName evidence="1">Carbonic anhydrase or acetyltransferase, isoleucine patch superfamily</fullName>
    </submittedName>
</protein>
<proteinExistence type="predicted"/>
<keyword evidence="1" id="KW-0808">Transferase</keyword>
<keyword evidence="2" id="KW-1185">Reference proteome</keyword>
<name>A0A1M7L6F7_9ACTN</name>
<dbReference type="Gene3D" id="2.160.10.10">
    <property type="entry name" value="Hexapeptide repeat proteins"/>
    <property type="match status" value="1"/>
</dbReference>
<organism evidence="1 2">
    <name type="scientific">Cryptosporangium aurantiacum</name>
    <dbReference type="NCBI Taxonomy" id="134849"/>
    <lineage>
        <taxon>Bacteria</taxon>
        <taxon>Bacillati</taxon>
        <taxon>Actinomycetota</taxon>
        <taxon>Actinomycetes</taxon>
        <taxon>Cryptosporangiales</taxon>
        <taxon>Cryptosporangiaceae</taxon>
        <taxon>Cryptosporangium</taxon>
    </lineage>
</organism>